<evidence type="ECO:0000256" key="2">
    <source>
        <dbReference type="SAM" id="MobiDB-lite"/>
    </source>
</evidence>
<evidence type="ECO:0000256" key="1">
    <source>
        <dbReference type="SAM" id="Coils"/>
    </source>
</evidence>
<keyword evidence="1" id="KW-0175">Coiled coil</keyword>
<organism evidence="4 5">
    <name type="scientific">Spodoptera exigua</name>
    <name type="common">Beet armyworm</name>
    <name type="synonym">Noctua fulgens</name>
    <dbReference type="NCBI Taxonomy" id="7107"/>
    <lineage>
        <taxon>Eukaryota</taxon>
        <taxon>Metazoa</taxon>
        <taxon>Ecdysozoa</taxon>
        <taxon>Arthropoda</taxon>
        <taxon>Hexapoda</taxon>
        <taxon>Insecta</taxon>
        <taxon>Pterygota</taxon>
        <taxon>Neoptera</taxon>
        <taxon>Endopterygota</taxon>
        <taxon>Lepidoptera</taxon>
        <taxon>Glossata</taxon>
        <taxon>Ditrysia</taxon>
        <taxon>Noctuoidea</taxon>
        <taxon>Noctuidae</taxon>
        <taxon>Amphipyrinae</taxon>
        <taxon>Spodoptera</taxon>
    </lineage>
</organism>
<sequence>MGVGLQPLEFTECLADSPQFRENLQRHEKELERTSQQIKRLIKEVKDVVQAAKRLGAAQLALATSMEQFEFACIGASMTEDERVISHSLHHFATLIRTIEDERDRMLGRAHEQIIQPLERFRKEHIGAVKVSPEALSEGRPSHRATAALTPCYTYRRARRSLTRRLPSSARARSALSRCPPRNRRPCSKSSTASETQRSRAQADAAMDMAERDFCQASLEYVFQLQAVQERKKFELVETLLGFVFGWWTFHHTAHDVHADAEPRTRGNFEEMSKQTESLMKKMMELRQMSKEEDAAPEDAAGGLSRAGYLFLMEKSESSRAPPVNSPEPRM</sequence>
<dbReference type="Pfam" id="PF16746">
    <property type="entry name" value="BAR_3"/>
    <property type="match status" value="2"/>
</dbReference>
<dbReference type="GO" id="GO:0005096">
    <property type="term" value="F:GTPase activator activity"/>
    <property type="evidence" value="ECO:0007669"/>
    <property type="project" value="InterPro"/>
</dbReference>
<dbReference type="GO" id="GO:0005737">
    <property type="term" value="C:cytoplasm"/>
    <property type="evidence" value="ECO:0007669"/>
    <property type="project" value="InterPro"/>
</dbReference>
<dbReference type="PANTHER" id="PTHR12552:SF1">
    <property type="entry name" value="RHO GTPASE-ACTIVATING PROTEIN GRAF"/>
    <property type="match status" value="1"/>
</dbReference>
<dbReference type="EMBL" id="JACKWZ010000200">
    <property type="protein sequence ID" value="KAF9412107.1"/>
    <property type="molecule type" value="Genomic_DNA"/>
</dbReference>
<gene>
    <name evidence="4" type="ORF">HW555_009283</name>
</gene>
<feature type="domain" description="BAR" evidence="3">
    <location>
        <begin position="189"/>
        <end position="278"/>
    </location>
</feature>
<dbReference type="InterPro" id="IPR047234">
    <property type="entry name" value="GRAF_fam"/>
</dbReference>
<dbReference type="Proteomes" id="UP000648187">
    <property type="component" value="Unassembled WGS sequence"/>
</dbReference>
<evidence type="ECO:0000313" key="4">
    <source>
        <dbReference type="EMBL" id="KAF9412107.1"/>
    </source>
</evidence>
<dbReference type="PANTHER" id="PTHR12552">
    <property type="entry name" value="OLIGOPHRENIN 1"/>
    <property type="match status" value="1"/>
</dbReference>
<dbReference type="SUPFAM" id="SSF103657">
    <property type="entry name" value="BAR/IMD domain-like"/>
    <property type="match status" value="2"/>
</dbReference>
<evidence type="ECO:0000259" key="3">
    <source>
        <dbReference type="Pfam" id="PF16746"/>
    </source>
</evidence>
<feature type="region of interest" description="Disordered" evidence="2">
    <location>
        <begin position="164"/>
        <end position="205"/>
    </location>
</feature>
<reference evidence="4" key="1">
    <citation type="submission" date="2020-08" db="EMBL/GenBank/DDBJ databases">
        <title>Spodoptera exigua strain:BAW_Kor-Di-RS1 Genome sequencing and assembly.</title>
        <authorList>
            <person name="Kim J."/>
            <person name="Nam H.Y."/>
            <person name="Kwon M."/>
            <person name="Choi J.H."/>
            <person name="Cho S.R."/>
            <person name="Kim G.-H."/>
        </authorList>
    </citation>
    <scope>NUCLEOTIDE SEQUENCE</scope>
    <source>
        <strain evidence="4">BAW_Kor-Di-RS1</strain>
        <tissue evidence="4">Whole-body</tissue>
    </source>
</reference>
<feature type="domain" description="BAR" evidence="3">
    <location>
        <begin position="8"/>
        <end position="130"/>
    </location>
</feature>
<evidence type="ECO:0000313" key="5">
    <source>
        <dbReference type="Proteomes" id="UP000648187"/>
    </source>
</evidence>
<dbReference type="InterPro" id="IPR027267">
    <property type="entry name" value="AH/BAR_dom_sf"/>
</dbReference>
<dbReference type="Gene3D" id="1.20.1270.60">
    <property type="entry name" value="Arfaptin homology (AH) domain/BAR domain"/>
    <property type="match status" value="2"/>
</dbReference>
<name>A0A835GBC3_SPOEX</name>
<comment type="caution">
    <text evidence="4">The sequence shown here is derived from an EMBL/GenBank/DDBJ whole genome shotgun (WGS) entry which is preliminary data.</text>
</comment>
<protein>
    <recommendedName>
        <fullName evidence="3">BAR domain-containing protein</fullName>
    </recommendedName>
</protein>
<dbReference type="AlphaFoldDB" id="A0A835GBC3"/>
<dbReference type="InterPro" id="IPR004148">
    <property type="entry name" value="BAR_dom"/>
</dbReference>
<keyword evidence="5" id="KW-1185">Reference proteome</keyword>
<feature type="compositionally biased region" description="Low complexity" evidence="2">
    <location>
        <begin position="164"/>
        <end position="180"/>
    </location>
</feature>
<proteinExistence type="predicted"/>
<feature type="coiled-coil region" evidence="1">
    <location>
        <begin position="17"/>
        <end position="51"/>
    </location>
</feature>
<accession>A0A835GBC3</accession>